<evidence type="ECO:0000256" key="3">
    <source>
        <dbReference type="ARBA" id="ARBA00022692"/>
    </source>
</evidence>
<dbReference type="OrthoDB" id="10253709at2759"/>
<evidence type="ECO:0000256" key="4">
    <source>
        <dbReference type="ARBA" id="ARBA00022989"/>
    </source>
</evidence>
<dbReference type="FunFam" id="1.50.40.10:FF:000085">
    <property type="entry name" value="Tricarboxylate carrier, putative"/>
    <property type="match status" value="1"/>
</dbReference>
<feature type="transmembrane region" description="Helical" evidence="8">
    <location>
        <begin position="394"/>
        <end position="413"/>
    </location>
</feature>
<dbReference type="GO" id="GO:0016020">
    <property type="term" value="C:membrane"/>
    <property type="evidence" value="ECO:0007669"/>
    <property type="project" value="UniProtKB-SubCell"/>
</dbReference>
<comment type="subcellular location">
    <subcellularLocation>
        <location evidence="1">Membrane</location>
        <topology evidence="1">Multi-pass membrane protein</topology>
    </subcellularLocation>
</comment>
<evidence type="ECO:0000313" key="10">
    <source>
        <dbReference type="Proteomes" id="UP000308199"/>
    </source>
</evidence>
<comment type="similarity">
    <text evidence="2">Belongs to the peroxisomal membrane protein PXMP2/4 family.</text>
</comment>
<keyword evidence="5 6" id="KW-0472">Membrane</keyword>
<dbReference type="InterPro" id="IPR018108">
    <property type="entry name" value="MCP_transmembrane"/>
</dbReference>
<dbReference type="AlphaFoldDB" id="A0A4S4L614"/>
<dbReference type="InterPro" id="IPR053017">
    <property type="entry name" value="Mito_Cit/Oxoglu_Carrier"/>
</dbReference>
<accession>A0A4S4L614</accession>
<keyword evidence="3 6" id="KW-0812">Transmembrane</keyword>
<protein>
    <recommendedName>
        <fullName evidence="11">Mitochondrial carrier</fullName>
    </recommendedName>
</protein>
<keyword evidence="7" id="KW-0813">Transport</keyword>
<organism evidence="9 10">
    <name type="scientific">Phellinidium pouzarii</name>
    <dbReference type="NCBI Taxonomy" id="167371"/>
    <lineage>
        <taxon>Eukaryota</taxon>
        <taxon>Fungi</taxon>
        <taxon>Dikarya</taxon>
        <taxon>Basidiomycota</taxon>
        <taxon>Agaricomycotina</taxon>
        <taxon>Agaricomycetes</taxon>
        <taxon>Hymenochaetales</taxon>
        <taxon>Hymenochaetaceae</taxon>
        <taxon>Phellinidium</taxon>
    </lineage>
</organism>
<dbReference type="Pfam" id="PF04117">
    <property type="entry name" value="Mpv17_PMP22"/>
    <property type="match status" value="1"/>
</dbReference>
<evidence type="ECO:0000256" key="7">
    <source>
        <dbReference type="RuleBase" id="RU000488"/>
    </source>
</evidence>
<comment type="caution">
    <text evidence="9">The sequence shown here is derived from an EMBL/GenBank/DDBJ whole genome shotgun (WGS) entry which is preliminary data.</text>
</comment>
<evidence type="ECO:0008006" key="11">
    <source>
        <dbReference type="Google" id="ProtNLM"/>
    </source>
</evidence>
<gene>
    <name evidence="9" type="ORF">EW145_g3735</name>
</gene>
<dbReference type="EMBL" id="SGPK01000167">
    <property type="protein sequence ID" value="THH06936.1"/>
    <property type="molecule type" value="Genomic_DNA"/>
</dbReference>
<keyword evidence="4 8" id="KW-1133">Transmembrane helix</keyword>
<feature type="repeat" description="Solcar" evidence="6">
    <location>
        <begin position="208"/>
        <end position="294"/>
    </location>
</feature>
<reference evidence="9 10" key="1">
    <citation type="submission" date="2019-02" db="EMBL/GenBank/DDBJ databases">
        <title>Genome sequencing of the rare red list fungi Phellinidium pouzarii.</title>
        <authorList>
            <person name="Buettner E."/>
            <person name="Kellner H."/>
        </authorList>
    </citation>
    <scope>NUCLEOTIDE SEQUENCE [LARGE SCALE GENOMIC DNA]</scope>
    <source>
        <strain evidence="9 10">DSM 108285</strain>
    </source>
</reference>
<evidence type="ECO:0000256" key="1">
    <source>
        <dbReference type="ARBA" id="ARBA00004141"/>
    </source>
</evidence>
<dbReference type="InterPro" id="IPR023395">
    <property type="entry name" value="MCP_dom_sf"/>
</dbReference>
<evidence type="ECO:0000256" key="6">
    <source>
        <dbReference type="PROSITE-ProRule" id="PRU00282"/>
    </source>
</evidence>
<dbReference type="InterPro" id="IPR007248">
    <property type="entry name" value="Mpv17_PMP22"/>
</dbReference>
<dbReference type="PANTHER" id="PTHR46982">
    <property type="entry name" value="CITRATE/OXOGLUTARATE CARRIER PROTEIN"/>
    <property type="match status" value="1"/>
</dbReference>
<sequence>MAPIAREPGQGIKWSNIAVGAIMNMVTTLGQPLEVIKTQMAANRSQTMLQALRTVWSRGGAVGFYQGLIPWAWIEASTKGGVLLFTASEVERATMTLGVSPAASGLLGGMGGGIAQAYATMGFCTCMKTAEITRHKQAASGIKPPSTWAVFADIYRREGLAGINKGVNAVAVRQCTNWGSRMGFARLAESSIRSIRGVDEKQKLGALDKILASSIGGALATWNQPIEVVRVEMQSMSKSVSANRPAKLTIFNTLGYIYKENGIKGLYRGVTPRIGLGIWQTVCMVSFADYVKACVTITLSLPKGDPPPFIPLLPAASKMSLSKYTSRSLLAAYTAQLTAHPLRTKAITAGTLCFVQEVLASHIARTPVQRPSKSAPQAAHVLANAKIDVKALKMALYGFLVSAPLGHLLVTLLQRAFAGKTGARARIAQILTSNLLLAPIQSSVYLASMAVVNGAKSVDDVVRTIKSGFMPIMRMTWVTSPLAMVVAQKFIPQELWVPFFNLINFVLGSYFTVRVKKARLQAENAKKAKDEAKDA</sequence>
<keyword evidence="10" id="KW-1185">Reference proteome</keyword>
<dbReference type="Gene3D" id="1.50.40.10">
    <property type="entry name" value="Mitochondrial carrier domain"/>
    <property type="match status" value="2"/>
</dbReference>
<proteinExistence type="inferred from homology"/>
<dbReference type="FunFam" id="1.50.40.10:FF:000053">
    <property type="entry name" value="Mitochondrial DNA replication protein"/>
    <property type="match status" value="1"/>
</dbReference>
<dbReference type="GO" id="GO:0005739">
    <property type="term" value="C:mitochondrion"/>
    <property type="evidence" value="ECO:0007669"/>
    <property type="project" value="TreeGrafter"/>
</dbReference>
<dbReference type="GO" id="GO:0015742">
    <property type="term" value="P:alpha-ketoglutarate transport"/>
    <property type="evidence" value="ECO:0007669"/>
    <property type="project" value="TreeGrafter"/>
</dbReference>
<feature type="transmembrane region" description="Helical" evidence="8">
    <location>
        <begin position="495"/>
        <end position="513"/>
    </location>
</feature>
<dbReference type="SUPFAM" id="SSF103506">
    <property type="entry name" value="Mitochondrial carrier"/>
    <property type="match status" value="1"/>
</dbReference>
<dbReference type="PROSITE" id="PS50920">
    <property type="entry name" value="SOLCAR"/>
    <property type="match status" value="1"/>
</dbReference>
<comment type="similarity">
    <text evidence="7">Belongs to the mitochondrial carrier (TC 2.A.29) family.</text>
</comment>
<dbReference type="GO" id="GO:0005371">
    <property type="term" value="F:tricarboxylate secondary active transmembrane transporter activity"/>
    <property type="evidence" value="ECO:0007669"/>
    <property type="project" value="TreeGrafter"/>
</dbReference>
<name>A0A4S4L614_9AGAM</name>
<feature type="transmembrane region" description="Helical" evidence="8">
    <location>
        <begin position="434"/>
        <end position="452"/>
    </location>
</feature>
<evidence type="ECO:0000313" key="9">
    <source>
        <dbReference type="EMBL" id="THH06936.1"/>
    </source>
</evidence>
<evidence type="ECO:0000256" key="5">
    <source>
        <dbReference type="ARBA" id="ARBA00023136"/>
    </source>
</evidence>
<evidence type="ECO:0000256" key="2">
    <source>
        <dbReference type="ARBA" id="ARBA00006824"/>
    </source>
</evidence>
<evidence type="ECO:0000256" key="8">
    <source>
        <dbReference type="SAM" id="Phobius"/>
    </source>
</evidence>
<dbReference type="Proteomes" id="UP000308199">
    <property type="component" value="Unassembled WGS sequence"/>
</dbReference>
<dbReference type="GO" id="GO:0006843">
    <property type="term" value="P:mitochondrial citrate transmembrane transport"/>
    <property type="evidence" value="ECO:0007669"/>
    <property type="project" value="TreeGrafter"/>
</dbReference>
<dbReference type="PANTHER" id="PTHR46982:SF1">
    <property type="entry name" value="CITRATE_OXOGLUTARATE CARRIER PROTEIN"/>
    <property type="match status" value="1"/>
</dbReference>
<dbReference type="Pfam" id="PF00153">
    <property type="entry name" value="Mito_carr"/>
    <property type="match status" value="2"/>
</dbReference>